<evidence type="ECO:0000313" key="3">
    <source>
        <dbReference type="Proteomes" id="UP000315534"/>
    </source>
</evidence>
<feature type="non-terminal residue" evidence="2">
    <location>
        <position position="104"/>
    </location>
</feature>
<accession>A0A523XKW8</accession>
<organism evidence="2 3">
    <name type="scientific">candidate division TA06 bacterium</name>
    <dbReference type="NCBI Taxonomy" id="2250710"/>
    <lineage>
        <taxon>Bacteria</taxon>
        <taxon>Bacteria division TA06</taxon>
    </lineage>
</organism>
<feature type="region of interest" description="Disordered" evidence="1">
    <location>
        <begin position="80"/>
        <end position="104"/>
    </location>
</feature>
<dbReference type="Proteomes" id="UP000315534">
    <property type="component" value="Unassembled WGS sequence"/>
</dbReference>
<comment type="caution">
    <text evidence="2">The sequence shown here is derived from an EMBL/GenBank/DDBJ whole genome shotgun (WGS) entry which is preliminary data.</text>
</comment>
<gene>
    <name evidence="2" type="ORF">E3J38_06515</name>
</gene>
<evidence type="ECO:0000256" key="1">
    <source>
        <dbReference type="SAM" id="MobiDB-lite"/>
    </source>
</evidence>
<name>A0A523XKW8_UNCT6</name>
<protein>
    <submittedName>
        <fullName evidence="2">Uncharacterized protein</fullName>
    </submittedName>
</protein>
<sequence length="104" mass="12117">MKLLKIEDNAGWYLNDQGGFVPIDKITKQDLLRLVSLTLAEETEVDEFDAEAIKNQAHQLIYKSVSEKLGDLRERRQAFTDQSEPLYLQQYDKYPEVSTQQKHT</sequence>
<proteinExistence type="predicted"/>
<reference evidence="2 3" key="1">
    <citation type="submission" date="2019-03" db="EMBL/GenBank/DDBJ databases">
        <title>Metabolic potential of uncultured bacteria and archaea associated with petroleum seepage in deep-sea sediments.</title>
        <authorList>
            <person name="Dong X."/>
            <person name="Hubert C."/>
        </authorList>
    </citation>
    <scope>NUCLEOTIDE SEQUENCE [LARGE SCALE GENOMIC DNA]</scope>
    <source>
        <strain evidence="2">E29_bin36</strain>
    </source>
</reference>
<dbReference type="AlphaFoldDB" id="A0A523XKW8"/>
<evidence type="ECO:0000313" key="2">
    <source>
        <dbReference type="EMBL" id="TET79948.1"/>
    </source>
</evidence>
<dbReference type="EMBL" id="SOIP01000382">
    <property type="protein sequence ID" value="TET79948.1"/>
    <property type="molecule type" value="Genomic_DNA"/>
</dbReference>